<keyword evidence="3" id="KW-1185">Reference proteome</keyword>
<keyword evidence="1" id="KW-1133">Transmembrane helix</keyword>
<dbReference type="EMBL" id="JAEUBG010005637">
    <property type="protein sequence ID" value="KAH3673474.1"/>
    <property type="molecule type" value="Genomic_DNA"/>
</dbReference>
<comment type="caution">
    <text evidence="2">The sequence shown here is derived from an EMBL/GenBank/DDBJ whole genome shotgun (WGS) entry which is preliminary data.</text>
</comment>
<evidence type="ECO:0000313" key="3">
    <source>
        <dbReference type="Proteomes" id="UP000774326"/>
    </source>
</evidence>
<feature type="transmembrane region" description="Helical" evidence="1">
    <location>
        <begin position="13"/>
        <end position="32"/>
    </location>
</feature>
<gene>
    <name evidence="2" type="ORF">WICPIJ_009747</name>
</gene>
<evidence type="ECO:0000256" key="1">
    <source>
        <dbReference type="SAM" id="Phobius"/>
    </source>
</evidence>
<evidence type="ECO:0000313" key="2">
    <source>
        <dbReference type="EMBL" id="KAH3673474.1"/>
    </source>
</evidence>
<reference evidence="2" key="1">
    <citation type="journal article" date="2021" name="Open Biol.">
        <title>Shared evolutionary footprints suggest mitochondrial oxidative damage underlies multiple complex I losses in fungi.</title>
        <authorList>
            <person name="Schikora-Tamarit M.A."/>
            <person name="Marcet-Houben M."/>
            <person name="Nosek J."/>
            <person name="Gabaldon T."/>
        </authorList>
    </citation>
    <scope>NUCLEOTIDE SEQUENCE</scope>
    <source>
        <strain evidence="2">CBS2887</strain>
    </source>
</reference>
<organism evidence="2 3">
    <name type="scientific">Wickerhamomyces pijperi</name>
    <name type="common">Yeast</name>
    <name type="synonym">Pichia pijperi</name>
    <dbReference type="NCBI Taxonomy" id="599730"/>
    <lineage>
        <taxon>Eukaryota</taxon>
        <taxon>Fungi</taxon>
        <taxon>Dikarya</taxon>
        <taxon>Ascomycota</taxon>
        <taxon>Saccharomycotina</taxon>
        <taxon>Saccharomycetes</taxon>
        <taxon>Phaffomycetales</taxon>
        <taxon>Wickerhamomycetaceae</taxon>
        <taxon>Wickerhamomyces</taxon>
    </lineage>
</organism>
<name>A0A9P8TCA6_WICPI</name>
<proteinExistence type="predicted"/>
<dbReference type="Proteomes" id="UP000774326">
    <property type="component" value="Unassembled WGS sequence"/>
</dbReference>
<keyword evidence="1" id="KW-0472">Membrane</keyword>
<dbReference type="AlphaFoldDB" id="A0A9P8TCA6"/>
<keyword evidence="1" id="KW-0812">Transmembrane</keyword>
<reference evidence="2" key="2">
    <citation type="submission" date="2021-01" db="EMBL/GenBank/DDBJ databases">
        <authorList>
            <person name="Schikora-Tamarit M.A."/>
        </authorList>
    </citation>
    <scope>NUCLEOTIDE SEQUENCE</scope>
    <source>
        <strain evidence="2">CBS2887</strain>
    </source>
</reference>
<protein>
    <submittedName>
        <fullName evidence="2">Uncharacterized protein</fullName>
    </submittedName>
</protein>
<sequence length="101" mass="12067">MIDQRDEIEPTQMFTKLIFMVLGDLILMYGLLRYTDWYHAVEVSDEIAQYQSNLELYTDTRCCVACDDSTVERLQMTDKLVNIIKRLWWIITHTFHVMVVE</sequence>
<accession>A0A9P8TCA6</accession>